<evidence type="ECO:0000256" key="1">
    <source>
        <dbReference type="ARBA" id="ARBA00004613"/>
    </source>
</evidence>
<reference evidence="4" key="2">
    <citation type="submission" date="2021-04" db="EMBL/GenBank/DDBJ databases">
        <authorList>
            <person name="Gilroy R."/>
        </authorList>
    </citation>
    <scope>NUCLEOTIDE SEQUENCE</scope>
    <source>
        <strain evidence="4">CHK183-1962</strain>
    </source>
</reference>
<dbReference type="InterPro" id="IPR002509">
    <property type="entry name" value="NODB_dom"/>
</dbReference>
<dbReference type="AlphaFoldDB" id="A0A9D1XGX1"/>
<comment type="subcellular location">
    <subcellularLocation>
        <location evidence="1">Secreted</location>
    </subcellularLocation>
</comment>
<dbReference type="GO" id="GO:0005975">
    <property type="term" value="P:carbohydrate metabolic process"/>
    <property type="evidence" value="ECO:0007669"/>
    <property type="project" value="InterPro"/>
</dbReference>
<proteinExistence type="predicted"/>
<dbReference type="Proteomes" id="UP000886890">
    <property type="component" value="Unassembled WGS sequence"/>
</dbReference>
<dbReference type="Pfam" id="PF01522">
    <property type="entry name" value="Polysacc_deac_1"/>
    <property type="match status" value="1"/>
</dbReference>
<organism evidence="4 5">
    <name type="scientific">Candidatus Fusicatenibacter merdavium</name>
    <dbReference type="NCBI Taxonomy" id="2838600"/>
    <lineage>
        <taxon>Bacteria</taxon>
        <taxon>Bacillati</taxon>
        <taxon>Bacillota</taxon>
        <taxon>Clostridia</taxon>
        <taxon>Lachnospirales</taxon>
        <taxon>Lachnospiraceae</taxon>
        <taxon>Fusicatenibacter</taxon>
    </lineage>
</organism>
<dbReference type="InterPro" id="IPR051398">
    <property type="entry name" value="Polysacch_Deacetylase"/>
</dbReference>
<feature type="domain" description="NodB homology" evidence="3">
    <location>
        <begin position="13"/>
        <end position="274"/>
    </location>
</feature>
<dbReference type="GO" id="GO:0005576">
    <property type="term" value="C:extracellular region"/>
    <property type="evidence" value="ECO:0007669"/>
    <property type="project" value="UniProtKB-SubCell"/>
</dbReference>
<reference evidence="4" key="1">
    <citation type="journal article" date="2021" name="PeerJ">
        <title>Extensive microbial diversity within the chicken gut microbiome revealed by metagenomics and culture.</title>
        <authorList>
            <person name="Gilroy R."/>
            <person name="Ravi A."/>
            <person name="Getino M."/>
            <person name="Pursley I."/>
            <person name="Horton D.L."/>
            <person name="Alikhan N.F."/>
            <person name="Baker D."/>
            <person name="Gharbi K."/>
            <person name="Hall N."/>
            <person name="Watson M."/>
            <person name="Adriaenssens E.M."/>
            <person name="Foster-Nyarko E."/>
            <person name="Jarju S."/>
            <person name="Secka A."/>
            <person name="Antonio M."/>
            <person name="Oren A."/>
            <person name="Chaudhuri R.R."/>
            <person name="La Ragione R."/>
            <person name="Hildebrand F."/>
            <person name="Pallen M.J."/>
        </authorList>
    </citation>
    <scope>NUCLEOTIDE SEQUENCE</scope>
    <source>
        <strain evidence="4">CHK183-1962</strain>
    </source>
</reference>
<dbReference type="SUPFAM" id="SSF88713">
    <property type="entry name" value="Glycoside hydrolase/deacetylase"/>
    <property type="match status" value="1"/>
</dbReference>
<dbReference type="PROSITE" id="PS51677">
    <property type="entry name" value="NODB"/>
    <property type="match status" value="1"/>
</dbReference>
<evidence type="ECO:0000256" key="2">
    <source>
        <dbReference type="ARBA" id="ARBA00022729"/>
    </source>
</evidence>
<dbReference type="InterPro" id="IPR011330">
    <property type="entry name" value="Glyco_hydro/deAcase_b/a-brl"/>
</dbReference>
<keyword evidence="2" id="KW-0732">Signal</keyword>
<name>A0A9D1XGX1_9FIRM</name>
<evidence type="ECO:0000313" key="4">
    <source>
        <dbReference type="EMBL" id="HIX77780.1"/>
    </source>
</evidence>
<dbReference type="CDD" id="cd10967">
    <property type="entry name" value="CE4_GLA_like_6s"/>
    <property type="match status" value="1"/>
</dbReference>
<evidence type="ECO:0000313" key="5">
    <source>
        <dbReference type="Proteomes" id="UP000886890"/>
    </source>
</evidence>
<dbReference type="Gene3D" id="3.20.20.370">
    <property type="entry name" value="Glycoside hydrolase/deacetylase"/>
    <property type="match status" value="1"/>
</dbReference>
<comment type="caution">
    <text evidence="4">The sequence shown here is derived from an EMBL/GenBank/DDBJ whole genome shotgun (WGS) entry which is preliminary data.</text>
</comment>
<evidence type="ECO:0000259" key="3">
    <source>
        <dbReference type="PROSITE" id="PS51677"/>
    </source>
</evidence>
<dbReference type="PANTHER" id="PTHR34216">
    <property type="match status" value="1"/>
</dbReference>
<dbReference type="EMBL" id="DXEK01000157">
    <property type="protein sequence ID" value="HIX77780.1"/>
    <property type="molecule type" value="Genomic_DNA"/>
</dbReference>
<protein>
    <submittedName>
        <fullName evidence="4">Polysaccharide deacetylase family protein</fullName>
    </submittedName>
</protein>
<dbReference type="GO" id="GO:0016810">
    <property type="term" value="F:hydrolase activity, acting on carbon-nitrogen (but not peptide) bonds"/>
    <property type="evidence" value="ECO:0007669"/>
    <property type="project" value="InterPro"/>
</dbReference>
<gene>
    <name evidence="4" type="ORF">H9734_09345</name>
</gene>
<dbReference type="PANTHER" id="PTHR34216:SF3">
    <property type="entry name" value="POLY-BETA-1,6-N-ACETYL-D-GLUCOSAMINE N-DEACETYLASE"/>
    <property type="match status" value="1"/>
</dbReference>
<accession>A0A9D1XGX1</accession>
<sequence>MICKNCFPGGLHKAVTFSFDDGIRQDLRLMEVFRRYGIKATFNLNSGLSGREHDWEYRGIHVSRLSPEEIRESYGGFEIAVHTVHHPDLTKLSREGVVREVFDDRETLEGIAGYPVRGMAYPYGTYNEDLSNVLRSLGICYSRTVKSTHAYELPDDFLAWHPTCHYMEKEVPELVDDFLSLDSDRLSLFYLWGHSYELDGNNNWELIETFCRKFGAAEDVWRASNMEIYLYLQALDRLVVSCDQKILFNPSALDLWVTADGETVKVESGKTVRL</sequence>